<organism evidence="3">
    <name type="scientific">uncultured Craurococcus sp</name>
    <dbReference type="NCBI Taxonomy" id="1135998"/>
    <lineage>
        <taxon>Bacteria</taxon>
        <taxon>Pseudomonadati</taxon>
        <taxon>Pseudomonadota</taxon>
        <taxon>Alphaproteobacteria</taxon>
        <taxon>Acetobacterales</taxon>
        <taxon>Acetobacteraceae</taxon>
        <taxon>Craurococcus</taxon>
        <taxon>environmental samples</taxon>
    </lineage>
</organism>
<evidence type="ECO:0000256" key="1">
    <source>
        <dbReference type="SAM" id="MobiDB-lite"/>
    </source>
</evidence>
<gene>
    <name evidence="3" type="ORF">AVDCRST_MAG27-4413</name>
</gene>
<evidence type="ECO:0008006" key="4">
    <source>
        <dbReference type="Google" id="ProtNLM"/>
    </source>
</evidence>
<protein>
    <recommendedName>
        <fullName evidence="4">Lipoprotein</fullName>
    </recommendedName>
</protein>
<keyword evidence="2" id="KW-0732">Signal</keyword>
<sequence>MKSLVLPLAALSLTACMVRVPVSEQPSRAVYSQASPYAAPLPQNGYVQQAPADPYCAEAVGEAQDAAAIASTTGRGRDAGRAGRTEQQARRACR</sequence>
<feature type="signal peptide" evidence="2">
    <location>
        <begin position="1"/>
        <end position="17"/>
    </location>
</feature>
<name>A0A6J4JQX6_9PROT</name>
<reference evidence="3" key="1">
    <citation type="submission" date="2020-02" db="EMBL/GenBank/DDBJ databases">
        <authorList>
            <person name="Meier V. D."/>
        </authorList>
    </citation>
    <scope>NUCLEOTIDE SEQUENCE</scope>
    <source>
        <strain evidence="3">AVDCRST_MAG27</strain>
    </source>
</reference>
<dbReference type="EMBL" id="CADCTD010000178">
    <property type="protein sequence ID" value="CAA9285242.1"/>
    <property type="molecule type" value="Genomic_DNA"/>
</dbReference>
<accession>A0A6J4JQX6</accession>
<evidence type="ECO:0000256" key="2">
    <source>
        <dbReference type="SAM" id="SignalP"/>
    </source>
</evidence>
<feature type="region of interest" description="Disordered" evidence="1">
    <location>
        <begin position="68"/>
        <end position="94"/>
    </location>
</feature>
<feature type="chain" id="PRO_5026744808" description="Lipoprotein" evidence="2">
    <location>
        <begin position="18"/>
        <end position="94"/>
    </location>
</feature>
<dbReference type="AlphaFoldDB" id="A0A6J4JQX6"/>
<proteinExistence type="predicted"/>
<feature type="compositionally biased region" description="Basic and acidic residues" evidence="1">
    <location>
        <begin position="75"/>
        <end position="94"/>
    </location>
</feature>
<dbReference type="PROSITE" id="PS51257">
    <property type="entry name" value="PROKAR_LIPOPROTEIN"/>
    <property type="match status" value="1"/>
</dbReference>
<evidence type="ECO:0000313" key="3">
    <source>
        <dbReference type="EMBL" id="CAA9285242.1"/>
    </source>
</evidence>